<organism evidence="10">
    <name type="scientific">marine sediment metagenome</name>
    <dbReference type="NCBI Taxonomy" id="412755"/>
    <lineage>
        <taxon>unclassified sequences</taxon>
        <taxon>metagenomes</taxon>
        <taxon>ecological metagenomes</taxon>
    </lineage>
</organism>
<accession>A0A0F9RV01</accession>
<dbReference type="GO" id="GO:0009231">
    <property type="term" value="P:riboflavin biosynthetic process"/>
    <property type="evidence" value="ECO:0007669"/>
    <property type="project" value="UniProtKB-UniPathway"/>
</dbReference>
<dbReference type="InterPro" id="IPR011549">
    <property type="entry name" value="RibD_C"/>
</dbReference>
<dbReference type="PIRSF" id="PIRSF006769">
    <property type="entry name" value="RibD"/>
    <property type="match status" value="1"/>
</dbReference>
<dbReference type="GO" id="GO:0008270">
    <property type="term" value="F:zinc ion binding"/>
    <property type="evidence" value="ECO:0007669"/>
    <property type="project" value="InterPro"/>
</dbReference>
<evidence type="ECO:0000256" key="3">
    <source>
        <dbReference type="ARBA" id="ARBA00022619"/>
    </source>
</evidence>
<evidence type="ECO:0000256" key="4">
    <source>
        <dbReference type="ARBA" id="ARBA00022723"/>
    </source>
</evidence>
<dbReference type="GO" id="GO:0050661">
    <property type="term" value="F:NADP binding"/>
    <property type="evidence" value="ECO:0007669"/>
    <property type="project" value="InterPro"/>
</dbReference>
<dbReference type="PROSITE" id="PS00903">
    <property type="entry name" value="CYT_DCMP_DEAMINASES_1"/>
    <property type="match status" value="1"/>
</dbReference>
<sequence length="357" mass="38930">MKKAIALAEKGRGKVSPNPLVGALVVKNSKVISKGYHKAYGDMHAEVQALKGINKNIRGADLYITLEPCMHQGKTPPCLDLIKQYKFKNIIIGSIDPNPLMSGKSVRRLRRSGYKVLTGVLKKDIDKQNEAYFYYMKNKMPFVTMKAALTLDGKIATRDGDSKWITSVASRKIAHKLRAEHDAVMVGIGTVRSDDPMLTVRGMGNSTQRQPVRVIVDSNLKIPLNSQIVKSSNKYSTVVACKRSASKSKAQKLKDKGIEVLYLPVKKEKVSLTSLMKALGKRNISSVLIEGGSGINSSALDEGIANKAVFIYAPKLVGGDKISVIGGNGAKLLKQAKNLKIRSVEFLDPDVVIKADI</sequence>
<evidence type="ECO:0000256" key="7">
    <source>
        <dbReference type="ARBA" id="ARBA00023002"/>
    </source>
</evidence>
<gene>
    <name evidence="10" type="ORF">LCGC14_0533880</name>
</gene>
<dbReference type="InterPro" id="IPR050765">
    <property type="entry name" value="Riboflavin_Biosynth_HTPR"/>
</dbReference>
<keyword evidence="7" id="KW-0560">Oxidoreductase</keyword>
<keyword evidence="6" id="KW-0521">NADP</keyword>
<dbReference type="AlphaFoldDB" id="A0A0F9RV01"/>
<evidence type="ECO:0000259" key="9">
    <source>
        <dbReference type="PROSITE" id="PS51747"/>
    </source>
</evidence>
<dbReference type="SUPFAM" id="SSF53927">
    <property type="entry name" value="Cytidine deaminase-like"/>
    <property type="match status" value="1"/>
</dbReference>
<reference evidence="10" key="1">
    <citation type="journal article" date="2015" name="Nature">
        <title>Complex archaea that bridge the gap between prokaryotes and eukaryotes.</title>
        <authorList>
            <person name="Spang A."/>
            <person name="Saw J.H."/>
            <person name="Jorgensen S.L."/>
            <person name="Zaremba-Niedzwiedzka K."/>
            <person name="Martijn J."/>
            <person name="Lind A.E."/>
            <person name="van Eijk R."/>
            <person name="Schleper C."/>
            <person name="Guy L."/>
            <person name="Ettema T.J."/>
        </authorList>
    </citation>
    <scope>NUCLEOTIDE SEQUENCE</scope>
</reference>
<comment type="pathway">
    <text evidence="1">Cofactor biosynthesis; riboflavin biosynthesis; 5-amino-6-(D-ribitylamino)uracil from GTP: step 2/4.</text>
</comment>
<evidence type="ECO:0000256" key="2">
    <source>
        <dbReference type="ARBA" id="ARBA00004910"/>
    </source>
</evidence>
<dbReference type="PROSITE" id="PS51747">
    <property type="entry name" value="CYT_DCMP_DEAMINASES_2"/>
    <property type="match status" value="1"/>
</dbReference>
<dbReference type="InterPro" id="IPR016193">
    <property type="entry name" value="Cytidine_deaminase-like"/>
</dbReference>
<dbReference type="EMBL" id="LAZR01000701">
    <property type="protein sequence ID" value="KKN60265.1"/>
    <property type="molecule type" value="Genomic_DNA"/>
</dbReference>
<keyword evidence="8" id="KW-0511">Multifunctional enzyme</keyword>
<keyword evidence="5" id="KW-0862">Zinc</keyword>
<name>A0A0F9RV01_9ZZZZ</name>
<protein>
    <recommendedName>
        <fullName evidence="9">CMP/dCMP-type deaminase domain-containing protein</fullName>
    </recommendedName>
</protein>
<evidence type="ECO:0000256" key="6">
    <source>
        <dbReference type="ARBA" id="ARBA00022857"/>
    </source>
</evidence>
<dbReference type="GO" id="GO:0008703">
    <property type="term" value="F:5-amino-6-(5-phosphoribosylamino)uracil reductase activity"/>
    <property type="evidence" value="ECO:0007669"/>
    <property type="project" value="InterPro"/>
</dbReference>
<dbReference type="SUPFAM" id="SSF53597">
    <property type="entry name" value="Dihydrofolate reductase-like"/>
    <property type="match status" value="1"/>
</dbReference>
<evidence type="ECO:0000256" key="1">
    <source>
        <dbReference type="ARBA" id="ARBA00004882"/>
    </source>
</evidence>
<evidence type="ECO:0000313" key="10">
    <source>
        <dbReference type="EMBL" id="KKN60265.1"/>
    </source>
</evidence>
<dbReference type="InterPro" id="IPR002125">
    <property type="entry name" value="CMP_dCMP_dom"/>
</dbReference>
<dbReference type="PANTHER" id="PTHR38011:SF7">
    <property type="entry name" value="2,5-DIAMINO-6-RIBOSYLAMINO-4(3H)-PYRIMIDINONE 5'-PHOSPHATE REDUCTASE"/>
    <property type="match status" value="1"/>
</dbReference>
<comment type="pathway">
    <text evidence="2">Cofactor biosynthesis; riboflavin biosynthesis; 5-amino-6-(D-ribitylamino)uracil from GTP: step 3/4.</text>
</comment>
<dbReference type="Gene3D" id="3.40.430.10">
    <property type="entry name" value="Dihydrofolate Reductase, subunit A"/>
    <property type="match status" value="1"/>
</dbReference>
<dbReference type="NCBIfam" id="TIGR00227">
    <property type="entry name" value="ribD_Cterm"/>
    <property type="match status" value="1"/>
</dbReference>
<dbReference type="PANTHER" id="PTHR38011">
    <property type="entry name" value="DIHYDROFOLATE REDUCTASE FAMILY PROTEIN (AFU_ORTHOLOGUE AFUA_8G06820)"/>
    <property type="match status" value="1"/>
</dbReference>
<evidence type="ECO:0000256" key="8">
    <source>
        <dbReference type="ARBA" id="ARBA00023268"/>
    </source>
</evidence>
<dbReference type="CDD" id="cd01284">
    <property type="entry name" value="Riboflavin_deaminase-reductase"/>
    <property type="match status" value="1"/>
</dbReference>
<dbReference type="InterPro" id="IPR004794">
    <property type="entry name" value="Eubact_RibD"/>
</dbReference>
<dbReference type="GO" id="GO:0008835">
    <property type="term" value="F:diaminohydroxyphosphoribosylaminopyrimidine deaminase activity"/>
    <property type="evidence" value="ECO:0007669"/>
    <property type="project" value="InterPro"/>
</dbReference>
<dbReference type="Pfam" id="PF00383">
    <property type="entry name" value="dCMP_cyt_deam_1"/>
    <property type="match status" value="1"/>
</dbReference>
<dbReference type="Gene3D" id="3.40.140.10">
    <property type="entry name" value="Cytidine Deaminase, domain 2"/>
    <property type="match status" value="1"/>
</dbReference>
<dbReference type="NCBIfam" id="TIGR00326">
    <property type="entry name" value="eubact_ribD"/>
    <property type="match status" value="1"/>
</dbReference>
<dbReference type="InterPro" id="IPR002734">
    <property type="entry name" value="RibDG_C"/>
</dbReference>
<feature type="domain" description="CMP/dCMP-type deaminase" evidence="9">
    <location>
        <begin position="1"/>
        <end position="117"/>
    </location>
</feature>
<dbReference type="Pfam" id="PF01872">
    <property type="entry name" value="RibD_C"/>
    <property type="match status" value="1"/>
</dbReference>
<dbReference type="UniPathway" id="UPA00275">
    <property type="reaction ID" value="UER00401"/>
</dbReference>
<keyword evidence="3" id="KW-0686">Riboflavin biosynthesis</keyword>
<dbReference type="InterPro" id="IPR024072">
    <property type="entry name" value="DHFR-like_dom_sf"/>
</dbReference>
<proteinExistence type="predicted"/>
<evidence type="ECO:0000256" key="5">
    <source>
        <dbReference type="ARBA" id="ARBA00022833"/>
    </source>
</evidence>
<comment type="caution">
    <text evidence="10">The sequence shown here is derived from an EMBL/GenBank/DDBJ whole genome shotgun (WGS) entry which is preliminary data.</text>
</comment>
<keyword evidence="4" id="KW-0479">Metal-binding</keyword>
<dbReference type="InterPro" id="IPR016192">
    <property type="entry name" value="APOBEC/CMP_deaminase_Zn-bd"/>
</dbReference>